<dbReference type="STRING" id="1620.IV67_GL000512"/>
<dbReference type="AlphaFoldDB" id="A0A0R2JR89"/>
<sequence length="350" mass="37469">MDNKRIAVYGAGSLGTVIGAFLSQAGLDVTLVDVWQENVDTLNTQGAHVVGTTDITIPVKASTPDDLEGKFDIIFLLTKQIFNDSVLAKIKTILADDGTLVSLQNGVPEKFIATQLPEKNIVAGAVEFGATAQGAGKSELTTVYDRFKEFAFKIGELDGRDTERIEDIKAVMDNVGETVISDNLIGTKWSKLLINASFSGLSAATNSTFGDVANNDIGIQAILSIMNEGLEAGAADGITFDNIGDKNFDYLKKPAAGFTDDQIALVRSIMTPSFGLKASMLQDLEKGRKTEVHDINGVIVKTGDEHNIDTPFNDFVVATVEKAEQTGTLPVFDDSVAQLADMLKQGKRQS</sequence>
<gene>
    <name evidence="7" type="ORF">IV67_GL000512</name>
</gene>
<dbReference type="Pfam" id="PF08546">
    <property type="entry name" value="ApbA_C"/>
    <property type="match status" value="1"/>
</dbReference>
<name>A0A0R2JR89_9LACO</name>
<evidence type="ECO:0000256" key="3">
    <source>
        <dbReference type="ARBA" id="ARBA00023002"/>
    </source>
</evidence>
<dbReference type="InterPro" id="IPR051402">
    <property type="entry name" value="KPR-Related"/>
</dbReference>
<proteinExistence type="inferred from homology"/>
<dbReference type="OrthoDB" id="9800163at2"/>
<evidence type="ECO:0000256" key="4">
    <source>
        <dbReference type="RuleBase" id="RU362068"/>
    </source>
</evidence>
<feature type="domain" description="Ketopantoate reductase C-terminal" evidence="6">
    <location>
        <begin position="183"/>
        <end position="322"/>
    </location>
</feature>
<dbReference type="SUPFAM" id="SSF51735">
    <property type="entry name" value="NAD(P)-binding Rossmann-fold domains"/>
    <property type="match status" value="1"/>
</dbReference>
<comment type="pathway">
    <text evidence="4">Cofactor biosynthesis; (R)-pantothenate biosynthesis; (R)-pantoate from 3-methyl-2-oxobutanoate: step 2/2.</text>
</comment>
<evidence type="ECO:0000259" key="5">
    <source>
        <dbReference type="Pfam" id="PF02558"/>
    </source>
</evidence>
<dbReference type="PANTHER" id="PTHR21708">
    <property type="entry name" value="PROBABLE 2-DEHYDROPANTOATE 2-REDUCTASE"/>
    <property type="match status" value="1"/>
</dbReference>
<dbReference type="GO" id="GO:0008677">
    <property type="term" value="F:2-dehydropantoate 2-reductase activity"/>
    <property type="evidence" value="ECO:0007669"/>
    <property type="project" value="UniProtKB-EC"/>
</dbReference>
<dbReference type="NCBIfam" id="TIGR00745">
    <property type="entry name" value="apbA_panE"/>
    <property type="match status" value="1"/>
</dbReference>
<keyword evidence="2 4" id="KW-0521">NADP</keyword>
<dbReference type="Proteomes" id="UP000051673">
    <property type="component" value="Unassembled WGS sequence"/>
</dbReference>
<dbReference type="InterPro" id="IPR008927">
    <property type="entry name" value="6-PGluconate_DH-like_C_sf"/>
</dbReference>
<dbReference type="EMBL" id="JQCD01000024">
    <property type="protein sequence ID" value="KRN76999.1"/>
    <property type="molecule type" value="Genomic_DNA"/>
</dbReference>
<evidence type="ECO:0000313" key="8">
    <source>
        <dbReference type="Proteomes" id="UP000051673"/>
    </source>
</evidence>
<dbReference type="InterPro" id="IPR013332">
    <property type="entry name" value="KPR_N"/>
</dbReference>
<dbReference type="UniPathway" id="UPA00028">
    <property type="reaction ID" value="UER00004"/>
</dbReference>
<comment type="function">
    <text evidence="4">Catalyzes the NADPH-dependent reduction of ketopantoate into pantoic acid.</text>
</comment>
<dbReference type="GO" id="GO:0015940">
    <property type="term" value="P:pantothenate biosynthetic process"/>
    <property type="evidence" value="ECO:0007669"/>
    <property type="project" value="UniProtKB-UniPathway"/>
</dbReference>
<dbReference type="InterPro" id="IPR036291">
    <property type="entry name" value="NAD(P)-bd_dom_sf"/>
</dbReference>
<protein>
    <recommendedName>
        <fullName evidence="4">2-dehydropantoate 2-reductase</fullName>
        <ecNumber evidence="4">1.1.1.169</ecNumber>
    </recommendedName>
    <alternativeName>
        <fullName evidence="4">Ketopantoate reductase</fullName>
    </alternativeName>
</protein>
<dbReference type="InterPro" id="IPR003710">
    <property type="entry name" value="ApbA"/>
</dbReference>
<keyword evidence="4" id="KW-0566">Pantothenate biosynthesis</keyword>
<feature type="domain" description="Ketopantoate reductase N-terminal" evidence="5">
    <location>
        <begin position="6"/>
        <end position="142"/>
    </location>
</feature>
<organism evidence="7 8">
    <name type="scientific">Weissella minor</name>
    <dbReference type="NCBI Taxonomy" id="1620"/>
    <lineage>
        <taxon>Bacteria</taxon>
        <taxon>Bacillati</taxon>
        <taxon>Bacillota</taxon>
        <taxon>Bacilli</taxon>
        <taxon>Lactobacillales</taxon>
        <taxon>Lactobacillaceae</taxon>
        <taxon>Weissella</taxon>
    </lineage>
</organism>
<dbReference type="RefSeq" id="WP_057787883.1">
    <property type="nucleotide sequence ID" value="NZ_JQCD01000024.1"/>
</dbReference>
<reference evidence="7 8" key="1">
    <citation type="journal article" date="2015" name="Genome Announc.">
        <title>Expanding the biotechnology potential of lactobacilli through comparative genomics of 213 strains and associated genera.</title>
        <authorList>
            <person name="Sun Z."/>
            <person name="Harris H.M."/>
            <person name="McCann A."/>
            <person name="Guo C."/>
            <person name="Argimon S."/>
            <person name="Zhang W."/>
            <person name="Yang X."/>
            <person name="Jeffery I.B."/>
            <person name="Cooney J.C."/>
            <person name="Kagawa T.F."/>
            <person name="Liu W."/>
            <person name="Song Y."/>
            <person name="Salvetti E."/>
            <person name="Wrobel A."/>
            <person name="Rasinkangas P."/>
            <person name="Parkhill J."/>
            <person name="Rea M.C."/>
            <person name="O'Sullivan O."/>
            <person name="Ritari J."/>
            <person name="Douillard F.P."/>
            <person name="Paul Ross R."/>
            <person name="Yang R."/>
            <person name="Briner A.E."/>
            <person name="Felis G.E."/>
            <person name="de Vos W.M."/>
            <person name="Barrangou R."/>
            <person name="Klaenhammer T.R."/>
            <person name="Caufield P.W."/>
            <person name="Cui Y."/>
            <person name="Zhang H."/>
            <person name="O'Toole P.W."/>
        </authorList>
    </citation>
    <scope>NUCLEOTIDE SEQUENCE [LARGE SCALE GENOMIC DNA]</scope>
    <source>
        <strain evidence="7 8">DSM 20014</strain>
    </source>
</reference>
<evidence type="ECO:0000259" key="6">
    <source>
        <dbReference type="Pfam" id="PF08546"/>
    </source>
</evidence>
<dbReference type="GO" id="GO:0005737">
    <property type="term" value="C:cytoplasm"/>
    <property type="evidence" value="ECO:0007669"/>
    <property type="project" value="TreeGrafter"/>
</dbReference>
<dbReference type="InterPro" id="IPR013752">
    <property type="entry name" value="KPA_reductase"/>
</dbReference>
<accession>A0A0R2JR89</accession>
<dbReference type="Gene3D" id="3.40.50.720">
    <property type="entry name" value="NAD(P)-binding Rossmann-like Domain"/>
    <property type="match status" value="1"/>
</dbReference>
<dbReference type="Pfam" id="PF02558">
    <property type="entry name" value="ApbA"/>
    <property type="match status" value="1"/>
</dbReference>
<comment type="similarity">
    <text evidence="1 4">Belongs to the ketopantoate reductase family.</text>
</comment>
<dbReference type="EC" id="1.1.1.169" evidence="4"/>
<dbReference type="Gene3D" id="1.10.1040.10">
    <property type="entry name" value="N-(1-d-carboxylethyl)-l-norvaline Dehydrogenase, domain 2"/>
    <property type="match status" value="1"/>
</dbReference>
<keyword evidence="3 4" id="KW-0560">Oxidoreductase</keyword>
<dbReference type="SUPFAM" id="SSF48179">
    <property type="entry name" value="6-phosphogluconate dehydrogenase C-terminal domain-like"/>
    <property type="match status" value="1"/>
</dbReference>
<comment type="catalytic activity">
    <reaction evidence="4">
        <text>(R)-pantoate + NADP(+) = 2-dehydropantoate + NADPH + H(+)</text>
        <dbReference type="Rhea" id="RHEA:16233"/>
        <dbReference type="ChEBI" id="CHEBI:11561"/>
        <dbReference type="ChEBI" id="CHEBI:15378"/>
        <dbReference type="ChEBI" id="CHEBI:15980"/>
        <dbReference type="ChEBI" id="CHEBI:57783"/>
        <dbReference type="ChEBI" id="CHEBI:58349"/>
        <dbReference type="EC" id="1.1.1.169"/>
    </reaction>
</comment>
<evidence type="ECO:0000256" key="2">
    <source>
        <dbReference type="ARBA" id="ARBA00022857"/>
    </source>
</evidence>
<dbReference type="PANTHER" id="PTHR21708:SF26">
    <property type="entry name" value="2-DEHYDROPANTOATE 2-REDUCTASE"/>
    <property type="match status" value="1"/>
</dbReference>
<dbReference type="PATRIC" id="fig|1620.3.peg.519"/>
<evidence type="ECO:0000313" key="7">
    <source>
        <dbReference type="EMBL" id="KRN76999.1"/>
    </source>
</evidence>
<comment type="caution">
    <text evidence="7">The sequence shown here is derived from an EMBL/GenBank/DDBJ whole genome shotgun (WGS) entry which is preliminary data.</text>
</comment>
<keyword evidence="8" id="KW-1185">Reference proteome</keyword>
<evidence type="ECO:0000256" key="1">
    <source>
        <dbReference type="ARBA" id="ARBA00007870"/>
    </source>
</evidence>
<dbReference type="InterPro" id="IPR013328">
    <property type="entry name" value="6PGD_dom2"/>
</dbReference>